<dbReference type="AlphaFoldDB" id="A0A5C6NPM8"/>
<evidence type="ECO:0000313" key="4">
    <source>
        <dbReference type="Proteomes" id="UP000324091"/>
    </source>
</evidence>
<organism evidence="3 4">
    <name type="scientific">Takifugu flavidus</name>
    <name type="common">sansaifugu</name>
    <dbReference type="NCBI Taxonomy" id="433684"/>
    <lineage>
        <taxon>Eukaryota</taxon>
        <taxon>Metazoa</taxon>
        <taxon>Chordata</taxon>
        <taxon>Craniata</taxon>
        <taxon>Vertebrata</taxon>
        <taxon>Euteleostomi</taxon>
        <taxon>Actinopterygii</taxon>
        <taxon>Neopterygii</taxon>
        <taxon>Teleostei</taxon>
        <taxon>Neoteleostei</taxon>
        <taxon>Acanthomorphata</taxon>
        <taxon>Eupercaria</taxon>
        <taxon>Tetraodontiformes</taxon>
        <taxon>Tetradontoidea</taxon>
        <taxon>Tetraodontidae</taxon>
        <taxon>Takifugu</taxon>
    </lineage>
</organism>
<keyword evidence="1" id="KW-0732">Signal</keyword>
<reference evidence="3 4" key="1">
    <citation type="submission" date="2019-04" db="EMBL/GenBank/DDBJ databases">
        <title>Chromosome genome assembly for Takifugu flavidus.</title>
        <authorList>
            <person name="Xiao S."/>
        </authorList>
    </citation>
    <scope>NUCLEOTIDE SEQUENCE [LARGE SCALE GENOMIC DNA]</scope>
    <source>
        <strain evidence="3">HTHZ2018</strain>
        <tissue evidence="3">Muscle</tissue>
    </source>
</reference>
<feature type="signal peptide" evidence="1">
    <location>
        <begin position="1"/>
        <end position="18"/>
    </location>
</feature>
<dbReference type="Pfam" id="PF26285">
    <property type="entry name" value="SASH1_Homeodomain"/>
    <property type="match status" value="1"/>
</dbReference>
<evidence type="ECO:0000259" key="2">
    <source>
        <dbReference type="Pfam" id="PF26285"/>
    </source>
</evidence>
<name>A0A5C6NPM8_9TELE</name>
<dbReference type="InterPro" id="IPR058666">
    <property type="entry name" value="SASH1/NUB1_homeodomain"/>
</dbReference>
<keyword evidence="4" id="KW-1185">Reference proteome</keyword>
<proteinExistence type="predicted"/>
<feature type="domain" description="SASH1/NUB1 homeodomain-like" evidence="2">
    <location>
        <begin position="42"/>
        <end position="85"/>
    </location>
</feature>
<comment type="caution">
    <text evidence="3">The sequence shown here is derived from an EMBL/GenBank/DDBJ whole genome shotgun (WGS) entry which is preliminary data.</text>
</comment>
<dbReference type="EMBL" id="RHFK02000011">
    <property type="protein sequence ID" value="TWW68845.1"/>
    <property type="molecule type" value="Genomic_DNA"/>
</dbReference>
<evidence type="ECO:0000256" key="1">
    <source>
        <dbReference type="SAM" id="SignalP"/>
    </source>
</evidence>
<feature type="chain" id="PRO_5022864274" evidence="1">
    <location>
        <begin position="19"/>
        <end position="115"/>
    </location>
</feature>
<dbReference type="Proteomes" id="UP000324091">
    <property type="component" value="Chromosome 19"/>
</dbReference>
<gene>
    <name evidence="3" type="ORF">D4764_19G0006430</name>
</gene>
<accession>A0A5C6NPM8</accession>
<evidence type="ECO:0000313" key="3">
    <source>
        <dbReference type="EMBL" id="TWW68845.1"/>
    </source>
</evidence>
<sequence length="115" mass="13221">MTPLHALFFITKLLHSRAESEQNQNQDLGIFSRTLASGGLLDGSLGNIDDLAQEYSEYYNTCFSDVSDRMEELRRRRVSQELDMVSALKKTAFSLKYLAKWAFLTNKRGSHWSPR</sequence>
<protein>
    <submittedName>
        <fullName evidence="3">SAM and SH3 domain-containing protein 1</fullName>
    </submittedName>
</protein>